<evidence type="ECO:0000256" key="6">
    <source>
        <dbReference type="ARBA" id="ARBA00025227"/>
    </source>
</evidence>
<dbReference type="AlphaFoldDB" id="A0A8C5PLJ1"/>
<evidence type="ECO:0000313" key="11">
    <source>
        <dbReference type="Ensembl" id="ENSLLEP00000024465.1"/>
    </source>
</evidence>
<evidence type="ECO:0000313" key="12">
    <source>
        <dbReference type="Proteomes" id="UP000694569"/>
    </source>
</evidence>
<dbReference type="GO" id="GO:0005759">
    <property type="term" value="C:mitochondrial matrix"/>
    <property type="evidence" value="ECO:0007669"/>
    <property type="project" value="TreeGrafter"/>
</dbReference>
<comment type="similarity">
    <text evidence="2 8">Belongs to the TRAFAC class TrmE-Era-EngA-EngB-Septin-like GTPase superfamily. Era GTPase family.</text>
</comment>
<evidence type="ECO:0000256" key="5">
    <source>
        <dbReference type="ARBA" id="ARBA00023134"/>
    </source>
</evidence>
<evidence type="ECO:0000256" key="9">
    <source>
        <dbReference type="SAM" id="MobiDB-lite"/>
    </source>
</evidence>
<dbReference type="GO" id="GO:0005743">
    <property type="term" value="C:mitochondrial inner membrane"/>
    <property type="evidence" value="ECO:0007669"/>
    <property type="project" value="UniProtKB-SubCell"/>
</dbReference>
<dbReference type="Ensembl" id="ENSLLET00000025400.1">
    <property type="protein sequence ID" value="ENSLLEP00000024465.1"/>
    <property type="gene ID" value="ENSLLEG00000015495.1"/>
</dbReference>
<dbReference type="InterPro" id="IPR006073">
    <property type="entry name" value="GTP-bd"/>
</dbReference>
<accession>A0A8C5PLJ1</accession>
<dbReference type="InterPro" id="IPR005662">
    <property type="entry name" value="GTPase_Era-like"/>
</dbReference>
<dbReference type="GeneTree" id="ENSGT00390000013800"/>
<dbReference type="InterPro" id="IPR009019">
    <property type="entry name" value="KH_sf_prok-type"/>
</dbReference>
<dbReference type="GO" id="GO:0000028">
    <property type="term" value="P:ribosomal small subunit assembly"/>
    <property type="evidence" value="ECO:0007669"/>
    <property type="project" value="TreeGrafter"/>
</dbReference>
<dbReference type="SUPFAM" id="SSF54814">
    <property type="entry name" value="Prokaryotic type KH domain (KH-domain type II)"/>
    <property type="match status" value="1"/>
</dbReference>
<dbReference type="InterPro" id="IPR005225">
    <property type="entry name" value="Small_GTP-bd"/>
</dbReference>
<keyword evidence="5" id="KW-0342">GTP-binding</keyword>
<dbReference type="Pfam" id="PF01926">
    <property type="entry name" value="MMR_HSR1"/>
    <property type="match status" value="1"/>
</dbReference>
<evidence type="ECO:0000259" key="10">
    <source>
        <dbReference type="PROSITE" id="PS51713"/>
    </source>
</evidence>
<evidence type="ECO:0000256" key="1">
    <source>
        <dbReference type="ARBA" id="ARBA00004637"/>
    </source>
</evidence>
<feature type="compositionally biased region" description="Polar residues" evidence="9">
    <location>
        <begin position="298"/>
        <end position="317"/>
    </location>
</feature>
<evidence type="ECO:0000256" key="7">
    <source>
        <dbReference type="ARBA" id="ARBA00030975"/>
    </source>
</evidence>
<dbReference type="PANTHER" id="PTHR42698:SF1">
    <property type="entry name" value="GTPASE ERA, MITOCHONDRIAL"/>
    <property type="match status" value="1"/>
</dbReference>
<comment type="function">
    <text evidence="6">Probable GTPase that plays a role in the mitochondrial ribosomal small subunit assembly. Specifically binds the 12S mitochondrial rRNA (12S mt-rRNA) to a 33 nucleotide section delineating the 3' terminal stem-loop region. May act as a chaperone that protects the 12S mt-rRNA on the 28S mitoribosomal subunit during ribosomal small subunit assembly.</text>
</comment>
<dbReference type="NCBIfam" id="TIGR00231">
    <property type="entry name" value="small_GTP"/>
    <property type="match status" value="1"/>
</dbReference>
<evidence type="ECO:0000256" key="2">
    <source>
        <dbReference type="ARBA" id="ARBA00007921"/>
    </source>
</evidence>
<dbReference type="Gene3D" id="3.30.300.20">
    <property type="match status" value="1"/>
</dbReference>
<proteinExistence type="inferred from homology"/>
<dbReference type="InterPro" id="IPR015946">
    <property type="entry name" value="KH_dom-like_a/b"/>
</dbReference>
<evidence type="ECO:0000256" key="4">
    <source>
        <dbReference type="ARBA" id="ARBA00022741"/>
    </source>
</evidence>
<dbReference type="InterPro" id="IPR027417">
    <property type="entry name" value="P-loop_NTPase"/>
</dbReference>
<evidence type="ECO:0000256" key="3">
    <source>
        <dbReference type="ARBA" id="ARBA00019149"/>
    </source>
</evidence>
<dbReference type="FunFam" id="3.40.50.300:FF:002220">
    <property type="entry name" value="GTPase Era, mitochondrial"/>
    <property type="match status" value="1"/>
</dbReference>
<sequence length="520" mass="58513">MLVPVMWGVVTGALRAGSVQILGTRQPVISAVFWKRWLQRVNVCAMCSYKNSAIGQMLGVNTKESANENIIQKYTSAIPFDKAENDRLLIHKPDQPGNPKVLRVVMLGAPNAGKSTLSNKLLGRKVFPVSKKVHTTRCQAQGILTEGETQVVLLDTPGMVDKQKVRRHKLERSLQNDPWDSMKSADVVLVLVDVSEQWTRRFLHVEVLKCLFQYPNITSILVMNKESTLYMRVWEAELGYVDPEIHTEKAASRLYSPEQLQQPRVDLVKQKGLLLEIVNQLTEGIVNDKKAVIKSLGKPNSDTDMSHTSVTEDNSPSVCEEPEVITDEPAAHDMLSPGGEEDARKKRINKLKRKGWPHFQEVFMLSAIDGEEVETLKKYLLTLAKPGEWEYHSDVVTTQTPQEICDNTIREKLLEYLPKEIPYGVTQVTDLWEEGTAGQLVIKQTLFVAKENHVIRPAQPSGVTLDHSSSQNFCSVAIFLISGVNRSLKVMPQHFNRVEVRTLTGPLQKAYFVLLKPFVC</sequence>
<keyword evidence="4" id="KW-0547">Nucleotide-binding</keyword>
<dbReference type="GO" id="GO:0019843">
    <property type="term" value="F:rRNA binding"/>
    <property type="evidence" value="ECO:0007669"/>
    <property type="project" value="TreeGrafter"/>
</dbReference>
<feature type="domain" description="Era-type G" evidence="10">
    <location>
        <begin position="100"/>
        <end position="387"/>
    </location>
</feature>
<comment type="subcellular location">
    <subcellularLocation>
        <location evidence="1">Mitochondrion inner membrane</location>
        <topology evidence="1">Peripheral membrane protein</topology>
    </subcellularLocation>
</comment>
<dbReference type="PROSITE" id="PS51713">
    <property type="entry name" value="G_ERA"/>
    <property type="match status" value="1"/>
</dbReference>
<comment type="caution">
    <text evidence="8">Lacks conserved residue(s) required for the propagation of feature annotation.</text>
</comment>
<dbReference type="SUPFAM" id="SSF52540">
    <property type="entry name" value="P-loop containing nucleoside triphosphate hydrolases"/>
    <property type="match status" value="1"/>
</dbReference>
<dbReference type="GO" id="GO:0005525">
    <property type="term" value="F:GTP binding"/>
    <property type="evidence" value="ECO:0007669"/>
    <property type="project" value="UniProtKB-KW"/>
</dbReference>
<protein>
    <recommendedName>
        <fullName evidence="3">GTPase Era, mitochondrial</fullName>
    </recommendedName>
    <alternativeName>
        <fullName evidence="7">ERA-like protein 1</fullName>
    </alternativeName>
</protein>
<dbReference type="Gene3D" id="3.40.50.300">
    <property type="entry name" value="P-loop containing nucleotide triphosphate hydrolases"/>
    <property type="match status" value="1"/>
</dbReference>
<dbReference type="PANTHER" id="PTHR42698">
    <property type="entry name" value="GTPASE ERA"/>
    <property type="match status" value="1"/>
</dbReference>
<feature type="region of interest" description="Disordered" evidence="9">
    <location>
        <begin position="297"/>
        <end position="319"/>
    </location>
</feature>
<evidence type="ECO:0000256" key="8">
    <source>
        <dbReference type="PROSITE-ProRule" id="PRU01050"/>
    </source>
</evidence>
<reference evidence="11" key="1">
    <citation type="submission" date="2025-08" db="UniProtKB">
        <authorList>
            <consortium name="Ensembl"/>
        </authorList>
    </citation>
    <scope>IDENTIFICATION</scope>
</reference>
<organism evidence="11 12">
    <name type="scientific">Leptobrachium leishanense</name>
    <name type="common">Leishan spiny toad</name>
    <dbReference type="NCBI Taxonomy" id="445787"/>
    <lineage>
        <taxon>Eukaryota</taxon>
        <taxon>Metazoa</taxon>
        <taxon>Chordata</taxon>
        <taxon>Craniata</taxon>
        <taxon>Vertebrata</taxon>
        <taxon>Euteleostomi</taxon>
        <taxon>Amphibia</taxon>
        <taxon>Batrachia</taxon>
        <taxon>Anura</taxon>
        <taxon>Pelobatoidea</taxon>
        <taxon>Megophryidae</taxon>
        <taxon>Leptobrachium</taxon>
    </lineage>
</organism>
<dbReference type="InterPro" id="IPR030388">
    <property type="entry name" value="G_ERA_dom"/>
</dbReference>
<dbReference type="OrthoDB" id="8954335at2759"/>
<name>A0A8C5PLJ1_9ANUR</name>
<reference evidence="11" key="2">
    <citation type="submission" date="2025-09" db="UniProtKB">
        <authorList>
            <consortium name="Ensembl"/>
        </authorList>
    </citation>
    <scope>IDENTIFICATION</scope>
</reference>
<keyword evidence="12" id="KW-1185">Reference proteome</keyword>
<dbReference type="GO" id="GO:0043024">
    <property type="term" value="F:ribosomal small subunit binding"/>
    <property type="evidence" value="ECO:0007669"/>
    <property type="project" value="TreeGrafter"/>
</dbReference>
<dbReference type="Proteomes" id="UP000694569">
    <property type="component" value="Unplaced"/>
</dbReference>
<gene>
    <name evidence="11" type="primary">ERAL1</name>
</gene>